<dbReference type="SUPFAM" id="SSF54593">
    <property type="entry name" value="Glyoxalase/Bleomycin resistance protein/Dihydroxybiphenyl dioxygenase"/>
    <property type="match status" value="1"/>
</dbReference>
<proteinExistence type="predicted"/>
<dbReference type="Pfam" id="PF18029">
    <property type="entry name" value="Glyoxalase_6"/>
    <property type="match status" value="1"/>
</dbReference>
<dbReference type="InterPro" id="IPR041581">
    <property type="entry name" value="Glyoxalase_6"/>
</dbReference>
<dbReference type="PROSITE" id="PS51819">
    <property type="entry name" value="VOC"/>
    <property type="match status" value="2"/>
</dbReference>
<dbReference type="RefSeq" id="WP_189677050.1">
    <property type="nucleotide sequence ID" value="NZ_BNAQ01000005.1"/>
</dbReference>
<evidence type="ECO:0000259" key="1">
    <source>
        <dbReference type="PROSITE" id="PS51819"/>
    </source>
</evidence>
<dbReference type="EMBL" id="BNAQ01000005">
    <property type="protein sequence ID" value="GHH22136.1"/>
    <property type="molecule type" value="Genomic_DNA"/>
</dbReference>
<reference evidence="3" key="1">
    <citation type="journal article" date="2019" name="Int. J. Syst. Evol. Microbiol.">
        <title>The Global Catalogue of Microorganisms (GCM) 10K type strain sequencing project: providing services to taxonomists for standard genome sequencing and annotation.</title>
        <authorList>
            <consortium name="The Broad Institute Genomics Platform"/>
            <consortium name="The Broad Institute Genome Sequencing Center for Infectious Disease"/>
            <person name="Wu L."/>
            <person name="Ma J."/>
        </authorList>
    </citation>
    <scope>NUCLEOTIDE SEQUENCE [LARGE SCALE GENOMIC DNA]</scope>
    <source>
        <strain evidence="3">CGMCC 1.8957</strain>
    </source>
</reference>
<dbReference type="Proteomes" id="UP000652430">
    <property type="component" value="Unassembled WGS sequence"/>
</dbReference>
<keyword evidence="3" id="KW-1185">Reference proteome</keyword>
<feature type="domain" description="VOC" evidence="1">
    <location>
        <begin position="138"/>
        <end position="250"/>
    </location>
</feature>
<accession>A0ABQ3LYN7</accession>
<name>A0ABQ3LYN7_9SPHN</name>
<dbReference type="Gene3D" id="3.10.180.10">
    <property type="entry name" value="2,3-Dihydroxybiphenyl 1,2-Dioxygenase, domain 1"/>
    <property type="match status" value="2"/>
</dbReference>
<dbReference type="InterPro" id="IPR037523">
    <property type="entry name" value="VOC_core"/>
</dbReference>
<dbReference type="InterPro" id="IPR029068">
    <property type="entry name" value="Glyas_Bleomycin-R_OHBP_Dase"/>
</dbReference>
<evidence type="ECO:0000313" key="2">
    <source>
        <dbReference type="EMBL" id="GHH22136.1"/>
    </source>
</evidence>
<dbReference type="InterPro" id="IPR050383">
    <property type="entry name" value="GlyoxalaseI/FosfomycinResist"/>
</dbReference>
<sequence>MARFPITGLRSVDLTVPDLAAAIDFYTAVWGLDLADRSGERAWLRATGTDSHVVALHAGDAPDIRSMTFRLADDSDPAALCESALAHGATLLHAARAADEPGGGAVLALRDPMGRAIRLVQGDTPVAALPDDPARPERLSHVNFNSDDVDRDVAFFTDALGFGLTDRSKMMGFVRTNADHHTIVISTAPVNTLNHVAFQMPTWEGVMLAAGKMIDRSFPIGWGPGRHGPGDNVFTYFVDPFGFVIEYTAEVLQVDESYRVGSPEDWTWPPGRSDQWGIAPPKTAECKAAQLAIPFA</sequence>
<gene>
    <name evidence="2" type="ORF">GCM10008023_31850</name>
</gene>
<evidence type="ECO:0000313" key="3">
    <source>
        <dbReference type="Proteomes" id="UP000652430"/>
    </source>
</evidence>
<comment type="caution">
    <text evidence="2">The sequence shown here is derived from an EMBL/GenBank/DDBJ whole genome shotgun (WGS) entry which is preliminary data.</text>
</comment>
<dbReference type="Pfam" id="PF00903">
    <property type="entry name" value="Glyoxalase"/>
    <property type="match status" value="1"/>
</dbReference>
<dbReference type="InterPro" id="IPR004360">
    <property type="entry name" value="Glyas_Fos-R_dOase_dom"/>
</dbReference>
<feature type="domain" description="VOC" evidence="1">
    <location>
        <begin position="8"/>
        <end position="122"/>
    </location>
</feature>
<protein>
    <submittedName>
        <fullName evidence="2">Oxidoreductase</fullName>
    </submittedName>
</protein>
<dbReference type="PANTHER" id="PTHR21366">
    <property type="entry name" value="GLYOXALASE FAMILY PROTEIN"/>
    <property type="match status" value="1"/>
</dbReference>
<organism evidence="2 3">
    <name type="scientific">Sphingomonas glacialis</name>
    <dbReference type="NCBI Taxonomy" id="658225"/>
    <lineage>
        <taxon>Bacteria</taxon>
        <taxon>Pseudomonadati</taxon>
        <taxon>Pseudomonadota</taxon>
        <taxon>Alphaproteobacteria</taxon>
        <taxon>Sphingomonadales</taxon>
        <taxon>Sphingomonadaceae</taxon>
        <taxon>Sphingomonas</taxon>
    </lineage>
</organism>